<keyword evidence="2" id="KW-1185">Reference proteome</keyword>
<dbReference type="EMBL" id="JBIHMK010000128">
    <property type="protein sequence ID" value="MFH0251313.1"/>
    <property type="molecule type" value="Genomic_DNA"/>
</dbReference>
<reference evidence="1 2" key="1">
    <citation type="submission" date="2024-10" db="EMBL/GenBank/DDBJ databases">
        <authorList>
            <person name="Cho J.-C."/>
        </authorList>
    </citation>
    <scope>NUCLEOTIDE SEQUENCE [LARGE SCALE GENOMIC DNA]</scope>
    <source>
        <strain evidence="1 2">KCTC29696</strain>
    </source>
</reference>
<proteinExistence type="predicted"/>
<sequence>MRRARLGPGPAVVAYQGGPRRLADEVLEAWERWEQRGAPGLYDFGLTRTEHEQWVWSGDPDGPHWQPLAPAAVR</sequence>
<organism evidence="1 2">
    <name type="scientific">Streptomyces chitinivorans</name>
    <dbReference type="NCBI Taxonomy" id="1257027"/>
    <lineage>
        <taxon>Bacteria</taxon>
        <taxon>Bacillati</taxon>
        <taxon>Actinomycetota</taxon>
        <taxon>Actinomycetes</taxon>
        <taxon>Kitasatosporales</taxon>
        <taxon>Streptomycetaceae</taxon>
        <taxon>Streptomyces</taxon>
    </lineage>
</organism>
<comment type="caution">
    <text evidence="1">The sequence shown here is derived from an EMBL/GenBank/DDBJ whole genome shotgun (WGS) entry which is preliminary data.</text>
</comment>
<evidence type="ECO:0000313" key="2">
    <source>
        <dbReference type="Proteomes" id="UP001607069"/>
    </source>
</evidence>
<dbReference type="RefSeq" id="WP_279952195.1">
    <property type="nucleotide sequence ID" value="NZ_BAABEN010000050.1"/>
</dbReference>
<evidence type="ECO:0000313" key="1">
    <source>
        <dbReference type="EMBL" id="MFH0251313.1"/>
    </source>
</evidence>
<gene>
    <name evidence="1" type="ORF">ACG5V6_24240</name>
</gene>
<protein>
    <submittedName>
        <fullName evidence="1">Uncharacterized protein</fullName>
    </submittedName>
</protein>
<accession>A0ABW7HZW8</accession>
<name>A0ABW7HZW8_9ACTN</name>
<dbReference type="Proteomes" id="UP001607069">
    <property type="component" value="Unassembled WGS sequence"/>
</dbReference>